<organism evidence="1 2">
    <name type="scientific">Wujia chipingensis</name>
    <dbReference type="NCBI Taxonomy" id="2763670"/>
    <lineage>
        <taxon>Bacteria</taxon>
        <taxon>Bacillati</taxon>
        <taxon>Bacillota</taxon>
        <taxon>Clostridia</taxon>
        <taxon>Lachnospirales</taxon>
        <taxon>Lachnospiraceae</taxon>
        <taxon>Wujia</taxon>
    </lineage>
</organism>
<accession>A0A7G9FPT5</accession>
<dbReference type="AlphaFoldDB" id="A0A7G9FPT5"/>
<keyword evidence="2" id="KW-1185">Reference proteome</keyword>
<proteinExistence type="predicted"/>
<sequence length="145" mass="16403">MKMEINNVNDLSKIMQPVLVGLVDQLANRVYETLNFFLQSYYDSYNPVSYRRQYDFLRSAIKVKGRMSRGKAVAYVYIDTESMSNYYNATGYQVATWANEGLHGGLNVGTSPHVWDETLTCTIEDGTLLKEAISYLKSQGLSVST</sequence>
<gene>
    <name evidence="1" type="ORF">H9Q76_04595</name>
</gene>
<dbReference type="Proteomes" id="UP000515819">
    <property type="component" value="Chromosome"/>
</dbReference>
<dbReference type="EMBL" id="CP060632">
    <property type="protein sequence ID" value="QNM00567.1"/>
    <property type="molecule type" value="Genomic_DNA"/>
</dbReference>
<protein>
    <recommendedName>
        <fullName evidence="3">HK97 gp10 family phage protein</fullName>
    </recommendedName>
</protein>
<evidence type="ECO:0000313" key="2">
    <source>
        <dbReference type="Proteomes" id="UP000515819"/>
    </source>
</evidence>
<evidence type="ECO:0000313" key="1">
    <source>
        <dbReference type="EMBL" id="QNM00567.1"/>
    </source>
</evidence>
<name>A0A7G9FPT5_9FIRM</name>
<dbReference type="KEGG" id="wcp:H9Q76_04595"/>
<evidence type="ECO:0008006" key="3">
    <source>
        <dbReference type="Google" id="ProtNLM"/>
    </source>
</evidence>
<reference evidence="1 2" key="1">
    <citation type="submission" date="2020-08" db="EMBL/GenBank/DDBJ databases">
        <authorList>
            <person name="Liu C."/>
            <person name="Sun Q."/>
        </authorList>
    </citation>
    <scope>NUCLEOTIDE SEQUENCE [LARGE SCALE GENOMIC DNA]</scope>
    <source>
        <strain evidence="1 2">NSJ-4</strain>
    </source>
</reference>